<evidence type="ECO:0000313" key="3">
    <source>
        <dbReference type="Proteomes" id="UP000027936"/>
    </source>
</evidence>
<keyword evidence="1" id="KW-0175">Coiled coil</keyword>
<accession>A0A072P068</accession>
<reference evidence="2 3" key="1">
    <citation type="submission" date="2014-04" db="EMBL/GenBank/DDBJ databases">
        <title>Draft genome sequence of Bacillus azotoformans MEV2011, a (co-) denitrifying strain unable to grow in the presence of oxygen.</title>
        <authorList>
            <person name="Nielsen M."/>
            <person name="Schreiber L."/>
            <person name="Finster K."/>
            <person name="Schramm A."/>
        </authorList>
    </citation>
    <scope>NUCLEOTIDE SEQUENCE [LARGE SCALE GENOMIC DNA]</scope>
    <source>
        <strain evidence="2 3">MEV2011</strain>
    </source>
</reference>
<organism evidence="2 3">
    <name type="scientific">Schinkia azotoformans MEV2011</name>
    <dbReference type="NCBI Taxonomy" id="1348973"/>
    <lineage>
        <taxon>Bacteria</taxon>
        <taxon>Bacillati</taxon>
        <taxon>Bacillota</taxon>
        <taxon>Bacilli</taxon>
        <taxon>Bacillales</taxon>
        <taxon>Bacillaceae</taxon>
        <taxon>Calidifontibacillus/Schinkia group</taxon>
        <taxon>Schinkia</taxon>
    </lineage>
</organism>
<protein>
    <submittedName>
        <fullName evidence="2">Uncharacterized protein</fullName>
    </submittedName>
</protein>
<comment type="caution">
    <text evidence="2">The sequence shown here is derived from an EMBL/GenBank/DDBJ whole genome shotgun (WGS) entry which is preliminary data.</text>
</comment>
<gene>
    <name evidence="2" type="ORF">M670_01706</name>
</gene>
<proteinExistence type="predicted"/>
<evidence type="ECO:0000256" key="1">
    <source>
        <dbReference type="SAM" id="Coils"/>
    </source>
</evidence>
<sequence length="115" mass="13528">MENRILEILLELQNNLSELQNNLSELQNDMKTVKADMITENSNILVELQNDMKTVKTDIQEIKETVNRIEESQSEDVIGLLKATKKKTDFEADYINNRITEMDKRLFQLEKRIEN</sequence>
<dbReference type="OrthoDB" id="2926200at2"/>
<dbReference type="Proteomes" id="UP000027936">
    <property type="component" value="Unassembled WGS sequence"/>
</dbReference>
<dbReference type="RefSeq" id="WP_035194875.1">
    <property type="nucleotide sequence ID" value="NZ_JJRY01000005.1"/>
</dbReference>
<dbReference type="AlphaFoldDB" id="A0A072P068"/>
<dbReference type="EMBL" id="JJRY01000005">
    <property type="protein sequence ID" value="KEF38890.1"/>
    <property type="molecule type" value="Genomic_DNA"/>
</dbReference>
<dbReference type="Gene3D" id="1.20.1480.30">
    <property type="entry name" value="Designed four-helix bundle protein"/>
    <property type="match status" value="1"/>
</dbReference>
<feature type="coiled-coil region" evidence="1">
    <location>
        <begin position="2"/>
        <end position="72"/>
    </location>
</feature>
<name>A0A072P068_SCHAZ</name>
<evidence type="ECO:0000313" key="2">
    <source>
        <dbReference type="EMBL" id="KEF38890.1"/>
    </source>
</evidence>
<dbReference type="PATRIC" id="fig|1348973.3.peg.1666"/>